<dbReference type="Gene3D" id="1.10.260.40">
    <property type="entry name" value="lambda repressor-like DNA-binding domains"/>
    <property type="match status" value="1"/>
</dbReference>
<accession>A0A6I6CXS7</accession>
<dbReference type="KEGG" id="ghl:GM160_04300"/>
<gene>
    <name evidence="2" type="ORF">GM160_04300</name>
</gene>
<protein>
    <submittedName>
        <fullName evidence="2">Helix-turn-helix domain-containing protein</fullName>
    </submittedName>
</protein>
<evidence type="ECO:0000259" key="1">
    <source>
        <dbReference type="PROSITE" id="PS50943"/>
    </source>
</evidence>
<dbReference type="PROSITE" id="PS50943">
    <property type="entry name" value="HTH_CROC1"/>
    <property type="match status" value="1"/>
</dbReference>
<dbReference type="Proteomes" id="UP000427716">
    <property type="component" value="Chromosome"/>
</dbReference>
<dbReference type="CDD" id="cd00093">
    <property type="entry name" value="HTH_XRE"/>
    <property type="match status" value="1"/>
</dbReference>
<dbReference type="Pfam" id="PF01381">
    <property type="entry name" value="HTH_3"/>
    <property type="match status" value="1"/>
</dbReference>
<keyword evidence="3" id="KW-1185">Reference proteome</keyword>
<organism evidence="2 3">
    <name type="scientific">Guyparkeria halophila</name>
    <dbReference type="NCBI Taxonomy" id="47960"/>
    <lineage>
        <taxon>Bacteria</taxon>
        <taxon>Pseudomonadati</taxon>
        <taxon>Pseudomonadota</taxon>
        <taxon>Gammaproteobacteria</taxon>
        <taxon>Chromatiales</taxon>
        <taxon>Thioalkalibacteraceae</taxon>
        <taxon>Guyparkeria</taxon>
    </lineage>
</organism>
<dbReference type="GO" id="GO:0003677">
    <property type="term" value="F:DNA binding"/>
    <property type="evidence" value="ECO:0007669"/>
    <property type="project" value="InterPro"/>
</dbReference>
<reference evidence="2 3" key="1">
    <citation type="submission" date="2019-11" db="EMBL/GenBank/DDBJ databases">
        <authorList>
            <person name="Zhang J."/>
            <person name="Sun C."/>
        </authorList>
    </citation>
    <scope>NUCLEOTIDE SEQUENCE [LARGE SCALE GENOMIC DNA]</scope>
    <source>
        <strain evidence="3">sp2</strain>
    </source>
</reference>
<proteinExistence type="predicted"/>
<evidence type="ECO:0000313" key="2">
    <source>
        <dbReference type="EMBL" id="QGT78180.1"/>
    </source>
</evidence>
<dbReference type="SMART" id="SM00530">
    <property type="entry name" value="HTH_XRE"/>
    <property type="match status" value="1"/>
</dbReference>
<sequence length="90" mass="10073">MLIQSTDELAGYFRDRRKSRVLTQVAVAEDARLRQGTVSAFERSPDSTRLDTVFRLLDALDLELHVVPKESPDARTAGVTGGEQGWSEPW</sequence>
<dbReference type="RefSeq" id="WP_156573442.1">
    <property type="nucleotide sequence ID" value="NZ_CP046415.1"/>
</dbReference>
<feature type="domain" description="HTH cro/C1-type" evidence="1">
    <location>
        <begin position="13"/>
        <end position="67"/>
    </location>
</feature>
<evidence type="ECO:0000313" key="3">
    <source>
        <dbReference type="Proteomes" id="UP000427716"/>
    </source>
</evidence>
<name>A0A6I6CXS7_9GAMM</name>
<dbReference type="SUPFAM" id="SSF47413">
    <property type="entry name" value="lambda repressor-like DNA-binding domains"/>
    <property type="match status" value="1"/>
</dbReference>
<dbReference type="InterPro" id="IPR001387">
    <property type="entry name" value="Cro/C1-type_HTH"/>
</dbReference>
<dbReference type="AlphaFoldDB" id="A0A6I6CXS7"/>
<dbReference type="InterPro" id="IPR010982">
    <property type="entry name" value="Lambda_DNA-bd_dom_sf"/>
</dbReference>
<dbReference type="EMBL" id="CP046415">
    <property type="protein sequence ID" value="QGT78180.1"/>
    <property type="molecule type" value="Genomic_DNA"/>
</dbReference>